<keyword evidence="4" id="KW-0489">Methyltransferase</keyword>
<dbReference type="PROSITE" id="PS51668">
    <property type="entry name" value="TSAA_2"/>
    <property type="match status" value="1"/>
</dbReference>
<dbReference type="InterPro" id="IPR040372">
    <property type="entry name" value="YaeB-like"/>
</dbReference>
<organism evidence="5 7">
    <name type="scientific">Alteromonas stellipolaris</name>
    <dbReference type="NCBI Taxonomy" id="233316"/>
    <lineage>
        <taxon>Bacteria</taxon>
        <taxon>Pseudomonadati</taxon>
        <taxon>Pseudomonadota</taxon>
        <taxon>Gammaproteobacteria</taxon>
        <taxon>Alteromonadales</taxon>
        <taxon>Alteromonadaceae</taxon>
        <taxon>Alteromonas/Salinimonas group</taxon>
        <taxon>Alteromonas</taxon>
    </lineage>
</organism>
<dbReference type="GO" id="GO:0008168">
    <property type="term" value="F:methyltransferase activity"/>
    <property type="evidence" value="ECO:0007669"/>
    <property type="project" value="UniProtKB-KW"/>
</dbReference>
<dbReference type="EMBL" id="JAUOQI010000006">
    <property type="protein sequence ID" value="MDO6577759.1"/>
    <property type="molecule type" value="Genomic_DNA"/>
</dbReference>
<name>A0AAW7YZ75_9ALTE</name>
<protein>
    <submittedName>
        <fullName evidence="5">tRNA (N6-threonylcarbamoyladenosine(37)-N6)-methyltransferase TrmO</fullName>
    </submittedName>
    <submittedName>
        <fullName evidence="4">tRNA-Thr(GGU) m(6)t(6)A37 methyltransferase TsaA</fullName>
    </submittedName>
</protein>
<gene>
    <name evidence="5" type="primary">tsaA</name>
    <name evidence="4" type="ORF">AVL57_14565</name>
    <name evidence="5" type="ORF">Q4527_10175</name>
</gene>
<dbReference type="GO" id="GO:0032259">
    <property type="term" value="P:methylation"/>
    <property type="evidence" value="ECO:0007669"/>
    <property type="project" value="UniProtKB-KW"/>
</dbReference>
<dbReference type="EMBL" id="CP013926">
    <property type="protein sequence ID" value="AMJ75073.1"/>
    <property type="molecule type" value="Genomic_DNA"/>
</dbReference>
<dbReference type="Proteomes" id="UP001170717">
    <property type="component" value="Unassembled WGS sequence"/>
</dbReference>
<reference evidence="4 6" key="1">
    <citation type="submission" date="2015-12" db="EMBL/GenBank/DDBJ databases">
        <title>Intraspecies pangenome expansion in the marine bacterium Alteromonas.</title>
        <authorList>
            <person name="Lopez-Perez M."/>
            <person name="Rodriguez-Valera F."/>
        </authorList>
    </citation>
    <scope>NUCLEOTIDE SEQUENCE [LARGE SCALE GENOMIC DNA]</scope>
    <source>
        <strain evidence="4 6">LMG 21861</strain>
    </source>
</reference>
<dbReference type="Gene3D" id="3.30.2310.10">
    <property type="entry name" value="YaeB-like"/>
    <property type="match status" value="1"/>
</dbReference>
<dbReference type="Proteomes" id="UP000056750">
    <property type="component" value="Chromosome"/>
</dbReference>
<dbReference type="PANTHER" id="PTHR12818:SF0">
    <property type="entry name" value="TRNA (ADENINE(37)-N6)-METHYLTRANSFERASE"/>
    <property type="match status" value="1"/>
</dbReference>
<dbReference type="NCBIfam" id="TIGR00104">
    <property type="entry name" value="tRNA_TsaA"/>
    <property type="match status" value="1"/>
</dbReference>
<dbReference type="SUPFAM" id="SSF118196">
    <property type="entry name" value="YaeB-like"/>
    <property type="match status" value="1"/>
</dbReference>
<evidence type="ECO:0000313" key="5">
    <source>
        <dbReference type="EMBL" id="MDO6577759.1"/>
    </source>
</evidence>
<dbReference type="Pfam" id="PF01980">
    <property type="entry name" value="TrmO_N"/>
    <property type="match status" value="1"/>
</dbReference>
<evidence type="ECO:0000313" key="7">
    <source>
        <dbReference type="Proteomes" id="UP001170717"/>
    </source>
</evidence>
<dbReference type="InterPro" id="IPR023370">
    <property type="entry name" value="TrmO-like_N"/>
</dbReference>
<keyword evidence="6" id="KW-1185">Reference proteome</keyword>
<evidence type="ECO:0000313" key="6">
    <source>
        <dbReference type="Proteomes" id="UP000056750"/>
    </source>
</evidence>
<reference evidence="5" key="2">
    <citation type="submission" date="2023-07" db="EMBL/GenBank/DDBJ databases">
        <title>Genome content predicts the carbon catabolic preferences of heterotrophic bacteria.</title>
        <authorList>
            <person name="Gralka M."/>
        </authorList>
    </citation>
    <scope>NUCLEOTIDE SEQUENCE</scope>
    <source>
        <strain evidence="5">F2M12</strain>
    </source>
</reference>
<dbReference type="InterPro" id="IPR023368">
    <property type="entry name" value="UPF0066_cons_site"/>
</dbReference>
<evidence type="ECO:0000313" key="4">
    <source>
        <dbReference type="EMBL" id="AMJ75073.1"/>
    </source>
</evidence>
<proteinExistence type="inferred from homology"/>
<evidence type="ECO:0000256" key="1">
    <source>
        <dbReference type="ARBA" id="ARBA00022691"/>
    </source>
</evidence>
<dbReference type="KEGG" id="asq:AVL57_14565"/>
<sequence>MPLNQFPLCAIGHIQTPFKQKFAIPRQPNLAKARGQVVLAPDFDDPRVFKGLEVFSHVWLLFLFHENLDKGWKPSVKAPRLGGNATLGVFASRSTHRPNGIGMSAVKNLGSETVDGKLTLNVEGVDLLDGTPIIDIKPYLPYADALPHASDSMAELTHAAPIPNLDVTINPLVQNLLLEAAAQHPDLPTLLNAVLAQDPRPAYRHKLSNDEKTYHTTLYNYDFAFTVKSGVVDVVGINAL</sequence>
<keyword evidence="1" id="KW-0949">S-adenosyl-L-methionine</keyword>
<dbReference type="RefSeq" id="WP_057790619.1">
    <property type="nucleotide sequence ID" value="NZ_CAXIBE010000005.1"/>
</dbReference>
<dbReference type="InterPro" id="IPR041369">
    <property type="entry name" value="TrmO_C"/>
</dbReference>
<dbReference type="PANTHER" id="PTHR12818">
    <property type="entry name" value="TRNA (ADENINE(37)-N6)-METHYLTRANSFERASE"/>
    <property type="match status" value="1"/>
</dbReference>
<dbReference type="AlphaFoldDB" id="A0AAW7YZ75"/>
<dbReference type="InterPro" id="IPR036413">
    <property type="entry name" value="YaeB-like_sf"/>
</dbReference>
<keyword evidence="4" id="KW-0808">Transferase</keyword>
<comment type="similarity">
    <text evidence="2">Belongs to the tRNA methyltransferase O family.</text>
</comment>
<accession>A0AAW7YZ75</accession>
<evidence type="ECO:0000256" key="2">
    <source>
        <dbReference type="ARBA" id="ARBA00033753"/>
    </source>
</evidence>
<feature type="domain" description="TsaA-like" evidence="3">
    <location>
        <begin position="8"/>
        <end position="148"/>
    </location>
</feature>
<dbReference type="PROSITE" id="PS01318">
    <property type="entry name" value="TSAA_1"/>
    <property type="match status" value="1"/>
</dbReference>
<dbReference type="Pfam" id="PF18389">
    <property type="entry name" value="TrmO_C"/>
    <property type="match status" value="1"/>
</dbReference>
<dbReference type="InterPro" id="IPR036414">
    <property type="entry name" value="YaeB_N_sf"/>
</dbReference>
<dbReference type="CDD" id="cd09281">
    <property type="entry name" value="UPF0066"/>
    <property type="match status" value="1"/>
</dbReference>
<dbReference type="Gene3D" id="2.40.30.70">
    <property type="entry name" value="YaeB-like"/>
    <property type="match status" value="1"/>
</dbReference>
<evidence type="ECO:0000259" key="3">
    <source>
        <dbReference type="PROSITE" id="PS51668"/>
    </source>
</evidence>